<protein>
    <submittedName>
        <fullName evidence="1">EC1118_1P2_4159p</fullName>
    </submittedName>
</protein>
<evidence type="ECO:0000313" key="2">
    <source>
        <dbReference type="Proteomes" id="UP000000286"/>
    </source>
</evidence>
<proteinExistence type="predicted"/>
<gene>
    <name evidence="1" type="ORF">EC1118_1P2_4159g</name>
</gene>
<sequence length="101" mass="11948">MDFIEGEKDQRQKCDTAKQVNCEKYLQASHYGLLMLLFSCCSALRCVQNPFSWLLYKRDLRRKLKWEKTEKCAIPIRCKNERSKGKRTKSYLKGYIGCKIS</sequence>
<dbReference type="HOGENOM" id="CLU_2293881_0_0_1"/>
<dbReference type="Proteomes" id="UP000000286">
    <property type="component" value="Chromosome XVI"/>
</dbReference>
<evidence type="ECO:0000313" key="1">
    <source>
        <dbReference type="EMBL" id="CAY87046.1"/>
    </source>
</evidence>
<organism evidence="1 2">
    <name type="scientific">Saccharomyces cerevisiae (strain Lalvin EC1118 / Prise de mousse)</name>
    <name type="common">Baker's yeast</name>
    <dbReference type="NCBI Taxonomy" id="643680"/>
    <lineage>
        <taxon>Eukaryota</taxon>
        <taxon>Fungi</taxon>
        <taxon>Dikarya</taxon>
        <taxon>Ascomycota</taxon>
        <taxon>Saccharomycotina</taxon>
        <taxon>Saccharomycetes</taxon>
        <taxon>Saccharomycetales</taxon>
        <taxon>Saccharomycetaceae</taxon>
        <taxon>Saccharomyces</taxon>
    </lineage>
</organism>
<reference evidence="1 2" key="1">
    <citation type="journal article" date="2009" name="Proc. Natl. Acad. Sci. U.S.A.">
        <title>Eukaryote-to-eukaryote gene transfer events revealed by the genome sequence of the wine yeast Saccharomyces cerevisiae EC1118.</title>
        <authorList>
            <person name="Novo M."/>
            <person name="Bigey F."/>
            <person name="Beyne E."/>
            <person name="Galeote V."/>
            <person name="Gavory F."/>
            <person name="Mallet S."/>
            <person name="Cambot B."/>
            <person name="Legras J.L."/>
            <person name="Wincker P."/>
            <person name="Casaregola S."/>
            <person name="Dequin S."/>
        </authorList>
    </citation>
    <scope>NUCLEOTIDE SEQUENCE [LARGE SCALE GENOMIC DNA]</scope>
    <source>
        <strain evidence="2">Lalvin EC1118 / Prise de mousse</strain>
    </source>
</reference>
<accession>C8ZJB5</accession>
<dbReference type="EMBL" id="FN394217">
    <property type="protein sequence ID" value="CAY87046.1"/>
    <property type="molecule type" value="Genomic_DNA"/>
</dbReference>
<dbReference type="AlphaFoldDB" id="C8ZJB5"/>
<name>C8ZJB5_YEAS8</name>